<keyword evidence="3" id="KW-0276">Fatty acid metabolism</keyword>
<evidence type="ECO:0000259" key="6">
    <source>
        <dbReference type="Pfam" id="PF00501"/>
    </source>
</evidence>
<dbReference type="Proteomes" id="UP001360953">
    <property type="component" value="Unassembled WGS sequence"/>
</dbReference>
<feature type="domain" description="AMP-binding enzyme C-terminal" evidence="7">
    <location>
        <begin position="574"/>
        <end position="650"/>
    </location>
</feature>
<dbReference type="EMBL" id="JBBPEH010000012">
    <property type="protein sequence ID" value="KAK7531746.1"/>
    <property type="molecule type" value="Genomic_DNA"/>
</dbReference>
<feature type="region of interest" description="Disordered" evidence="5">
    <location>
        <begin position="59"/>
        <end position="81"/>
    </location>
</feature>
<evidence type="ECO:0000313" key="9">
    <source>
        <dbReference type="Proteomes" id="UP001360953"/>
    </source>
</evidence>
<dbReference type="InterPro" id="IPR025110">
    <property type="entry name" value="AMP-bd_C"/>
</dbReference>
<keyword evidence="2" id="KW-0436">Ligase</keyword>
<protein>
    <submittedName>
        <fullName evidence="8">Fatty-acyl-CoA synthase</fullName>
    </submittedName>
</protein>
<comment type="caution">
    <text evidence="8">The sequence shown here is derived from an EMBL/GenBank/DDBJ whole genome shotgun (WGS) entry which is preliminary data.</text>
</comment>
<evidence type="ECO:0000256" key="5">
    <source>
        <dbReference type="SAM" id="MobiDB-lite"/>
    </source>
</evidence>
<evidence type="ECO:0000259" key="7">
    <source>
        <dbReference type="Pfam" id="PF13193"/>
    </source>
</evidence>
<dbReference type="InterPro" id="IPR045851">
    <property type="entry name" value="AMP-bd_C_sf"/>
</dbReference>
<name>A0ABR1L922_9PEZI</name>
<keyword evidence="4" id="KW-0443">Lipid metabolism</keyword>
<dbReference type="Pfam" id="PF13193">
    <property type="entry name" value="AMP-binding_C"/>
    <property type="match status" value="1"/>
</dbReference>
<dbReference type="InterPro" id="IPR000873">
    <property type="entry name" value="AMP-dep_synth/lig_dom"/>
</dbReference>
<gene>
    <name evidence="8" type="ORF">J3D65DRAFT_560201</name>
</gene>
<feature type="region of interest" description="Disordered" evidence="5">
    <location>
        <begin position="1"/>
        <end position="35"/>
    </location>
</feature>
<dbReference type="GeneID" id="92030362"/>
<evidence type="ECO:0000256" key="4">
    <source>
        <dbReference type="ARBA" id="ARBA00023098"/>
    </source>
</evidence>
<dbReference type="SUPFAM" id="SSF56801">
    <property type="entry name" value="Acetyl-CoA synthetase-like"/>
    <property type="match status" value="1"/>
</dbReference>
<dbReference type="PANTHER" id="PTHR43859">
    <property type="entry name" value="ACYL-ACTIVATING ENZYME"/>
    <property type="match status" value="1"/>
</dbReference>
<evidence type="ECO:0000256" key="2">
    <source>
        <dbReference type="ARBA" id="ARBA00022598"/>
    </source>
</evidence>
<sequence>MAPPDGGDVKGPLRAAQQPPPAAASHNLDHDDHEHDHHTLLATATSRLRTLAAQFLHSTTPGSSAANNTPNNNNDQSEYVNDDDYYDVASDAIIQIDRVRRYAGKTKAADAGPRDFRHRYNYHTLSPTAWLPRAAAIEPGALAVHHTTANGRLLRRTYAEVADRARGLAYFLMKHGYKRVGILAPNTPAFLEATFGIGAAGGVNVAVNYRLKPSDITYIFAHADVDLIIADAEFVHLLDTFREDRPAVTILVDTDTDATEGELSGPYDDAVLEGLLHDRETGGRGWSGLQTQTKSENDVIALAYTSGTTARPKGVEYTSRGVYLAVLANVIESGLNCYQGRCRYLWTLPMFHATGWTFPWAVTSVRGTHYCLRKIDYPEIWKLLKEEKITHFNAAPTVNTLLCAADGAQRLEHPVRVTVAASPPTAHLFETMTSLNLHPVHVYGMTETYGPVTVGYHMPEWEELPGKEKYAKMARQGHGFVTSLPVRVIKTDQPEGLLVDVAKNGVEIGEIVFAGNICAKGYYKDPEATRKLYAGGVLHSGDLAVWNPDGAIQIQDRAKDIIISGGENISSVALESMLVTHPDVLEAGVVAVADSHWGERPKAFITVKAGRTLRGDEVIEWAKHQSEISKFMVPREVEVVGELPKTSTGKVKKNILREWAKGADRTAVK</sequence>
<dbReference type="Gene3D" id="3.40.50.12780">
    <property type="entry name" value="N-terminal domain of ligase-like"/>
    <property type="match status" value="1"/>
</dbReference>
<evidence type="ECO:0000313" key="8">
    <source>
        <dbReference type="EMBL" id="KAK7531746.1"/>
    </source>
</evidence>
<organism evidence="8 9">
    <name type="scientific">Phyllosticta citribraziliensis</name>
    <dbReference type="NCBI Taxonomy" id="989973"/>
    <lineage>
        <taxon>Eukaryota</taxon>
        <taxon>Fungi</taxon>
        <taxon>Dikarya</taxon>
        <taxon>Ascomycota</taxon>
        <taxon>Pezizomycotina</taxon>
        <taxon>Dothideomycetes</taxon>
        <taxon>Dothideomycetes incertae sedis</taxon>
        <taxon>Botryosphaeriales</taxon>
        <taxon>Phyllostictaceae</taxon>
        <taxon>Phyllosticta</taxon>
    </lineage>
</organism>
<proteinExistence type="inferred from homology"/>
<dbReference type="PANTHER" id="PTHR43859:SF4">
    <property type="entry name" value="BUTANOATE--COA LIGASE AAE1-RELATED"/>
    <property type="match status" value="1"/>
</dbReference>
<dbReference type="Pfam" id="PF00501">
    <property type="entry name" value="AMP-binding"/>
    <property type="match status" value="1"/>
</dbReference>
<keyword evidence="9" id="KW-1185">Reference proteome</keyword>
<dbReference type="Gene3D" id="3.30.300.30">
    <property type="match status" value="1"/>
</dbReference>
<feature type="domain" description="AMP-dependent synthetase/ligase" evidence="6">
    <location>
        <begin position="134"/>
        <end position="523"/>
    </location>
</feature>
<evidence type="ECO:0000256" key="1">
    <source>
        <dbReference type="ARBA" id="ARBA00006432"/>
    </source>
</evidence>
<dbReference type="InterPro" id="IPR042099">
    <property type="entry name" value="ANL_N_sf"/>
</dbReference>
<evidence type="ECO:0000256" key="3">
    <source>
        <dbReference type="ARBA" id="ARBA00022832"/>
    </source>
</evidence>
<accession>A0ABR1L922</accession>
<dbReference type="RefSeq" id="XP_066651570.1">
    <property type="nucleotide sequence ID" value="XM_066797456.1"/>
</dbReference>
<reference evidence="8 9" key="1">
    <citation type="submission" date="2024-04" db="EMBL/GenBank/DDBJ databases">
        <title>Phyllosticta paracitricarpa is synonymous to the EU quarantine fungus P. citricarpa based on phylogenomic analyses.</title>
        <authorList>
            <consortium name="Lawrence Berkeley National Laboratory"/>
            <person name="Van ingen-buijs V.A."/>
            <person name="Van westerhoven A.C."/>
            <person name="Haridas S."/>
            <person name="Skiadas P."/>
            <person name="Martin F."/>
            <person name="Groenewald J.Z."/>
            <person name="Crous P.W."/>
            <person name="Seidl M.F."/>
        </authorList>
    </citation>
    <scope>NUCLEOTIDE SEQUENCE [LARGE SCALE GENOMIC DNA]</scope>
    <source>
        <strain evidence="8 9">CPC 17464</strain>
    </source>
</reference>
<comment type="similarity">
    <text evidence="1">Belongs to the ATP-dependent AMP-binding enzyme family.</text>
</comment>